<dbReference type="EMBL" id="UINC01175847">
    <property type="protein sequence ID" value="SVD82682.1"/>
    <property type="molecule type" value="Genomic_DNA"/>
</dbReference>
<dbReference type="AlphaFoldDB" id="A0A382YHA5"/>
<feature type="domain" description="Phosphoribosyltransferase" evidence="1">
    <location>
        <begin position="7"/>
        <end position="65"/>
    </location>
</feature>
<protein>
    <recommendedName>
        <fullName evidence="1">Phosphoribosyltransferase domain-containing protein</fullName>
    </recommendedName>
</protein>
<dbReference type="SUPFAM" id="SSF53271">
    <property type="entry name" value="PRTase-like"/>
    <property type="match status" value="1"/>
</dbReference>
<accession>A0A382YHA5</accession>
<evidence type="ECO:0000259" key="1">
    <source>
        <dbReference type="Pfam" id="PF00156"/>
    </source>
</evidence>
<feature type="non-terminal residue" evidence="2">
    <location>
        <position position="68"/>
    </location>
</feature>
<gene>
    <name evidence="2" type="ORF">METZ01_LOCUS435536</name>
</gene>
<reference evidence="2" key="1">
    <citation type="submission" date="2018-05" db="EMBL/GenBank/DDBJ databases">
        <authorList>
            <person name="Lanie J.A."/>
            <person name="Ng W.-L."/>
            <person name="Kazmierczak K.M."/>
            <person name="Andrzejewski T.M."/>
            <person name="Davidsen T.M."/>
            <person name="Wayne K.J."/>
            <person name="Tettelin H."/>
            <person name="Glass J.I."/>
            <person name="Rusch D."/>
            <person name="Podicherti R."/>
            <person name="Tsui H.-C.T."/>
            <person name="Winkler M.E."/>
        </authorList>
    </citation>
    <scope>NUCLEOTIDE SEQUENCE</scope>
</reference>
<dbReference type="InterPro" id="IPR000836">
    <property type="entry name" value="PRTase_dom"/>
</dbReference>
<sequence length="68" mass="7759">MSDLFISWEEYHKKTEELAVKVHNDGWEFNQVVCIAKGGMRVGDIFARIFNLPLAILSVESYKGEGIK</sequence>
<proteinExistence type="predicted"/>
<evidence type="ECO:0000313" key="2">
    <source>
        <dbReference type="EMBL" id="SVD82682.1"/>
    </source>
</evidence>
<name>A0A382YHA5_9ZZZZ</name>
<organism evidence="2">
    <name type="scientific">marine metagenome</name>
    <dbReference type="NCBI Taxonomy" id="408172"/>
    <lineage>
        <taxon>unclassified sequences</taxon>
        <taxon>metagenomes</taxon>
        <taxon>ecological metagenomes</taxon>
    </lineage>
</organism>
<dbReference type="Pfam" id="PF00156">
    <property type="entry name" value="Pribosyltran"/>
    <property type="match status" value="1"/>
</dbReference>
<dbReference type="CDD" id="cd06223">
    <property type="entry name" value="PRTases_typeI"/>
    <property type="match status" value="1"/>
</dbReference>
<dbReference type="Gene3D" id="3.40.50.2020">
    <property type="match status" value="1"/>
</dbReference>
<dbReference type="InterPro" id="IPR029057">
    <property type="entry name" value="PRTase-like"/>
</dbReference>